<dbReference type="SUPFAM" id="SSF53335">
    <property type="entry name" value="S-adenosyl-L-methionine-dependent methyltransferases"/>
    <property type="match status" value="1"/>
</dbReference>
<dbReference type="NCBIfam" id="TIGR00080">
    <property type="entry name" value="pimt"/>
    <property type="match status" value="1"/>
</dbReference>
<evidence type="ECO:0000256" key="1">
    <source>
        <dbReference type="ARBA" id="ARBA00004496"/>
    </source>
</evidence>
<dbReference type="AlphaFoldDB" id="A0A7W6N855"/>
<dbReference type="Gene3D" id="3.40.50.150">
    <property type="entry name" value="Vaccinia Virus protein VP39"/>
    <property type="match status" value="1"/>
</dbReference>
<dbReference type="FunFam" id="3.40.50.150:FF:000010">
    <property type="entry name" value="Protein-L-isoaspartate O-methyltransferase"/>
    <property type="match status" value="1"/>
</dbReference>
<comment type="catalytic activity">
    <reaction evidence="7">
        <text>[protein]-L-isoaspartate + S-adenosyl-L-methionine = [protein]-L-isoaspartate alpha-methyl ester + S-adenosyl-L-homocysteine</text>
        <dbReference type="Rhea" id="RHEA:12705"/>
        <dbReference type="Rhea" id="RHEA-COMP:12143"/>
        <dbReference type="Rhea" id="RHEA-COMP:12144"/>
        <dbReference type="ChEBI" id="CHEBI:57856"/>
        <dbReference type="ChEBI" id="CHEBI:59789"/>
        <dbReference type="ChEBI" id="CHEBI:90596"/>
        <dbReference type="ChEBI" id="CHEBI:90598"/>
        <dbReference type="EC" id="2.1.1.77"/>
    </reaction>
</comment>
<accession>A0A7W6N855</accession>
<evidence type="ECO:0000256" key="7">
    <source>
        <dbReference type="HAMAP-Rule" id="MF_00090"/>
    </source>
</evidence>
<dbReference type="EMBL" id="JACIDC010000006">
    <property type="protein sequence ID" value="MBB4040337.1"/>
    <property type="molecule type" value="Genomic_DNA"/>
</dbReference>
<keyword evidence="3 7" id="KW-0963">Cytoplasm</keyword>
<name>A0A7W6N855_9HYPH</name>
<evidence type="ECO:0000313" key="8">
    <source>
        <dbReference type="EMBL" id="MBB4040337.1"/>
    </source>
</evidence>
<dbReference type="InterPro" id="IPR000682">
    <property type="entry name" value="PCMT"/>
</dbReference>
<dbReference type="CDD" id="cd02440">
    <property type="entry name" value="AdoMet_MTases"/>
    <property type="match status" value="1"/>
</dbReference>
<dbReference type="Pfam" id="PF01135">
    <property type="entry name" value="PCMT"/>
    <property type="match status" value="1"/>
</dbReference>
<feature type="active site" evidence="7">
    <location>
        <position position="73"/>
    </location>
</feature>
<evidence type="ECO:0000256" key="2">
    <source>
        <dbReference type="ARBA" id="ARBA00005369"/>
    </source>
</evidence>
<dbReference type="GO" id="GO:0030091">
    <property type="term" value="P:protein repair"/>
    <property type="evidence" value="ECO:0007669"/>
    <property type="project" value="UniProtKB-UniRule"/>
</dbReference>
<proteinExistence type="inferred from homology"/>
<comment type="similarity">
    <text evidence="2 7">Belongs to the methyltransferase superfamily. L-isoaspartyl/D-aspartyl protein methyltransferase family.</text>
</comment>
<comment type="subcellular location">
    <subcellularLocation>
        <location evidence="1 7">Cytoplasm</location>
    </subcellularLocation>
</comment>
<dbReference type="RefSeq" id="WP_245265196.1">
    <property type="nucleotide sequence ID" value="NZ_JACIDC010000006.1"/>
</dbReference>
<evidence type="ECO:0000256" key="6">
    <source>
        <dbReference type="ARBA" id="ARBA00022691"/>
    </source>
</evidence>
<evidence type="ECO:0000256" key="3">
    <source>
        <dbReference type="ARBA" id="ARBA00022490"/>
    </source>
</evidence>
<evidence type="ECO:0000256" key="4">
    <source>
        <dbReference type="ARBA" id="ARBA00022603"/>
    </source>
</evidence>
<protein>
    <recommendedName>
        <fullName evidence="7">Protein-L-isoaspartate O-methyltransferase</fullName>
        <ecNumber evidence="7">2.1.1.77</ecNumber>
    </recommendedName>
    <alternativeName>
        <fullName evidence="7">L-isoaspartyl protein carboxyl methyltransferase</fullName>
    </alternativeName>
    <alternativeName>
        <fullName evidence="7">Protein L-isoaspartyl methyltransferase</fullName>
    </alternativeName>
    <alternativeName>
        <fullName evidence="7">Protein-beta-aspartate methyltransferase</fullName>
        <shortName evidence="7">PIMT</shortName>
    </alternativeName>
</protein>
<keyword evidence="5 7" id="KW-0808">Transferase</keyword>
<evidence type="ECO:0000256" key="5">
    <source>
        <dbReference type="ARBA" id="ARBA00022679"/>
    </source>
</evidence>
<dbReference type="NCBIfam" id="NF001453">
    <property type="entry name" value="PRK00312.1"/>
    <property type="match status" value="1"/>
</dbReference>
<gene>
    <name evidence="7" type="primary">pcm</name>
    <name evidence="8" type="ORF">GGR34_001990</name>
</gene>
<dbReference type="PANTHER" id="PTHR11579">
    <property type="entry name" value="PROTEIN-L-ISOASPARTATE O-METHYLTRANSFERASE"/>
    <property type="match status" value="1"/>
</dbReference>
<dbReference type="EC" id="2.1.1.77" evidence="7"/>
<dbReference type="GO" id="GO:0005737">
    <property type="term" value="C:cytoplasm"/>
    <property type="evidence" value="ECO:0007669"/>
    <property type="project" value="UniProtKB-SubCell"/>
</dbReference>
<dbReference type="InterPro" id="IPR029063">
    <property type="entry name" value="SAM-dependent_MTases_sf"/>
</dbReference>
<comment type="function">
    <text evidence="7">Catalyzes the methyl esterification of L-isoaspartyl residues in peptides and proteins that result from spontaneous decomposition of normal L-aspartyl and L-asparaginyl residues. It plays a role in the repair and/or degradation of damaged proteins.</text>
</comment>
<organism evidence="8 9">
    <name type="scientific">Microvirga flocculans</name>
    <dbReference type="NCBI Taxonomy" id="217168"/>
    <lineage>
        <taxon>Bacteria</taxon>
        <taxon>Pseudomonadati</taxon>
        <taxon>Pseudomonadota</taxon>
        <taxon>Alphaproteobacteria</taxon>
        <taxon>Hyphomicrobiales</taxon>
        <taxon>Methylobacteriaceae</taxon>
        <taxon>Microvirga</taxon>
    </lineage>
</organism>
<evidence type="ECO:0000313" key="9">
    <source>
        <dbReference type="Proteomes" id="UP000519439"/>
    </source>
</evidence>
<dbReference type="PANTHER" id="PTHR11579:SF0">
    <property type="entry name" value="PROTEIN-L-ISOASPARTATE(D-ASPARTATE) O-METHYLTRANSFERASE"/>
    <property type="match status" value="1"/>
</dbReference>
<keyword evidence="4 7" id="KW-0489">Methyltransferase</keyword>
<dbReference type="Proteomes" id="UP000519439">
    <property type="component" value="Unassembled WGS sequence"/>
</dbReference>
<dbReference type="GO" id="GO:0032259">
    <property type="term" value="P:methylation"/>
    <property type="evidence" value="ECO:0007669"/>
    <property type="project" value="UniProtKB-KW"/>
</dbReference>
<keyword evidence="9" id="KW-1185">Reference proteome</keyword>
<sequence>MSDAHFTVLRRHMAEVIAIHADLASNEIGKSALDERVMNALRKVPRHLFVPAPLAVYAYHDTPLPIGFDKTISQPFIVALMTDMMSIQPSDKVLEVGTGLGYQTAILAELAGRVWSIEVIEEFAGVARETLHQLGYMNVETRVGDAARGWSEHAPFDKILVTAATDDVPGPLLAQLKPGGRLVMPLGPEEMQRLTVVMKDENGRVTLQESLPARFGCLEKFS</sequence>
<comment type="caution">
    <text evidence="8">The sequence shown here is derived from an EMBL/GenBank/DDBJ whole genome shotgun (WGS) entry which is preliminary data.</text>
</comment>
<keyword evidence="6 7" id="KW-0949">S-adenosyl-L-methionine</keyword>
<dbReference type="GO" id="GO:0004719">
    <property type="term" value="F:protein-L-isoaspartate (D-aspartate) O-methyltransferase activity"/>
    <property type="evidence" value="ECO:0007669"/>
    <property type="project" value="UniProtKB-UniRule"/>
</dbReference>
<dbReference type="HAMAP" id="MF_00090">
    <property type="entry name" value="PIMT"/>
    <property type="match status" value="1"/>
</dbReference>
<reference evidence="8 9" key="1">
    <citation type="submission" date="2020-08" db="EMBL/GenBank/DDBJ databases">
        <title>Genomic Encyclopedia of Type Strains, Phase IV (KMG-IV): sequencing the most valuable type-strain genomes for metagenomic binning, comparative biology and taxonomic classification.</title>
        <authorList>
            <person name="Goeker M."/>
        </authorList>
    </citation>
    <scope>NUCLEOTIDE SEQUENCE [LARGE SCALE GENOMIC DNA]</scope>
    <source>
        <strain evidence="8 9">DSM 15743</strain>
    </source>
</reference>